<feature type="region of interest" description="Disordered" evidence="1">
    <location>
        <begin position="322"/>
        <end position="343"/>
    </location>
</feature>
<feature type="compositionally biased region" description="Pro residues" evidence="1">
    <location>
        <begin position="21"/>
        <end position="33"/>
    </location>
</feature>
<name>A0A1R1SLD7_9ACTN</name>
<keyword evidence="2" id="KW-1133">Transmembrane helix</keyword>
<organism evidence="3 4">
    <name type="scientific">Streptomyces sparsogenes DSM 40356</name>
    <dbReference type="NCBI Taxonomy" id="1331668"/>
    <lineage>
        <taxon>Bacteria</taxon>
        <taxon>Bacillati</taxon>
        <taxon>Actinomycetota</taxon>
        <taxon>Actinomycetes</taxon>
        <taxon>Kitasatosporales</taxon>
        <taxon>Streptomycetaceae</taxon>
        <taxon>Streptomyces</taxon>
    </lineage>
</organism>
<dbReference type="AlphaFoldDB" id="A0A1R1SLD7"/>
<dbReference type="EMBL" id="ASQP01000182">
    <property type="protein sequence ID" value="OMI39121.1"/>
    <property type="molecule type" value="Genomic_DNA"/>
</dbReference>
<keyword evidence="3" id="KW-0808">Transferase</keyword>
<keyword evidence="2" id="KW-0812">Transmembrane</keyword>
<gene>
    <name evidence="3" type="ORF">SPAR_12538</name>
</gene>
<keyword evidence="3" id="KW-0418">Kinase</keyword>
<feature type="compositionally biased region" description="Gly residues" evidence="1">
    <location>
        <begin position="10"/>
        <end position="19"/>
    </location>
</feature>
<feature type="transmembrane region" description="Helical" evidence="2">
    <location>
        <begin position="41"/>
        <end position="63"/>
    </location>
</feature>
<accession>A0A1R1SLD7</accession>
<reference evidence="3 4" key="1">
    <citation type="submission" date="2013-05" db="EMBL/GenBank/DDBJ databases">
        <title>Genome sequence of Streptomyces sparsogenes DSM 40356.</title>
        <authorList>
            <person name="Coyne S."/>
            <person name="Seebeck F.P."/>
        </authorList>
    </citation>
    <scope>NUCLEOTIDE SEQUENCE [LARGE SCALE GENOMIC DNA]</scope>
    <source>
        <strain evidence="3 4">DSM 40356</strain>
    </source>
</reference>
<evidence type="ECO:0000313" key="3">
    <source>
        <dbReference type="EMBL" id="OMI39121.1"/>
    </source>
</evidence>
<keyword evidence="4" id="KW-1185">Reference proteome</keyword>
<feature type="region of interest" description="Disordered" evidence="1">
    <location>
        <begin position="1"/>
        <end position="38"/>
    </location>
</feature>
<keyword evidence="2" id="KW-0472">Membrane</keyword>
<feature type="non-terminal residue" evidence="3">
    <location>
        <position position="1"/>
    </location>
</feature>
<feature type="compositionally biased region" description="Polar residues" evidence="1">
    <location>
        <begin position="333"/>
        <end position="343"/>
    </location>
</feature>
<protein>
    <submittedName>
        <fullName evidence="3">Putative serine-threonine protein kinase</fullName>
    </submittedName>
</protein>
<sequence length="343" mass="35528">PNTPAALGSVGLGGPGAPGGPFAPVPTPTPPPAKRSRRKPVIIASAIVATLVIAGAAAFAYMASDDDKEKRDYSKLTRTPSAASTTSDGPSPSTDDSGSPTPSSTSLGSSGDVPDEYLGAWEGEIMESGSATGKIRRIVISQGAIGSKTIETFTAASDSFCQTKATLKDVKSLLVVEDEEVDTSIPTDSCSTVGEQTLKLGDDGSIAWNNSDGSASATLRPSKSGNKAIPDKYLGTWLAKDAFGESGATLKITIKQGAIGTEVTDDLGESQRYECKGNRVLVSVEKGLVLSPANITEEAPEDSCPSSSMLTFTAAGSDKLRVQYDDPNDYSDETQTQTFTRVD</sequence>
<evidence type="ECO:0000256" key="2">
    <source>
        <dbReference type="SAM" id="Phobius"/>
    </source>
</evidence>
<evidence type="ECO:0000313" key="4">
    <source>
        <dbReference type="Proteomes" id="UP000186168"/>
    </source>
</evidence>
<dbReference type="GO" id="GO:0016301">
    <property type="term" value="F:kinase activity"/>
    <property type="evidence" value="ECO:0007669"/>
    <property type="project" value="UniProtKB-KW"/>
</dbReference>
<feature type="region of interest" description="Disordered" evidence="1">
    <location>
        <begin position="65"/>
        <end position="116"/>
    </location>
</feature>
<feature type="compositionally biased region" description="Basic and acidic residues" evidence="1">
    <location>
        <begin position="65"/>
        <end position="75"/>
    </location>
</feature>
<evidence type="ECO:0000256" key="1">
    <source>
        <dbReference type="SAM" id="MobiDB-lite"/>
    </source>
</evidence>
<feature type="compositionally biased region" description="Low complexity" evidence="1">
    <location>
        <begin position="79"/>
        <end position="112"/>
    </location>
</feature>
<proteinExistence type="predicted"/>
<comment type="caution">
    <text evidence="3">The sequence shown here is derived from an EMBL/GenBank/DDBJ whole genome shotgun (WGS) entry which is preliminary data.</text>
</comment>
<dbReference type="Proteomes" id="UP000186168">
    <property type="component" value="Unassembled WGS sequence"/>
</dbReference>